<sequence>MKNHNFTSQKAFLIFSLSASFSLLTACGGGQQDSDATSPVANTAPVLELNLPNSLTGGVQNTSALTVKQPAQVVGSASDAQIITNAVSAAANASNQPCAFIGVSDNDPFRNGYQMTKLLVSSVAAWTCIGDTLINLSNFIAHDGVILETDNDTTASNYDPQEPTHYSITDDSEAQTTIRIYYRYSRATPPRVDDDPQFYISWNESSTDSAVIEGRLIIDAVKIQDSARKADDPIKLRMDFNYTPTTKDVDVFLQFDNGNEWAEGFRINVSKDLTANPLTQVYLARGLIKMKKQFLPVTGISEIPSVQIFTVSDNLGKGAAIAEFQDISLPLELNASTNNHLGNYLFTKTDNYYFKANQESEWIQKSITTSEYRGSRTTPSTGGSFPADPSLDNLISALNLDSNYFTGTMCASVGDDCNALLNSIFQEGLFSHEQNQGIDPMDWRTTALATPSYLNSIYPNGADWFGAFDYSFTPSLN</sequence>
<dbReference type="EMBL" id="UOFS01000011">
    <property type="protein sequence ID" value="VAW92047.1"/>
    <property type="molecule type" value="Genomic_DNA"/>
</dbReference>
<name>A0A3B0ZXE5_9ZZZZ</name>
<evidence type="ECO:0000313" key="1">
    <source>
        <dbReference type="EMBL" id="VAW92047.1"/>
    </source>
</evidence>
<protein>
    <submittedName>
        <fullName evidence="1">Uncharacterized protein</fullName>
    </submittedName>
</protein>
<gene>
    <name evidence="1" type="ORF">MNBD_GAMMA22-2320</name>
</gene>
<proteinExistence type="predicted"/>
<dbReference type="AlphaFoldDB" id="A0A3B0ZXE5"/>
<organism evidence="1">
    <name type="scientific">hydrothermal vent metagenome</name>
    <dbReference type="NCBI Taxonomy" id="652676"/>
    <lineage>
        <taxon>unclassified sequences</taxon>
        <taxon>metagenomes</taxon>
        <taxon>ecological metagenomes</taxon>
    </lineage>
</organism>
<accession>A0A3B0ZXE5</accession>
<dbReference type="PROSITE" id="PS51257">
    <property type="entry name" value="PROKAR_LIPOPROTEIN"/>
    <property type="match status" value="1"/>
</dbReference>
<reference evidence="1" key="1">
    <citation type="submission" date="2018-06" db="EMBL/GenBank/DDBJ databases">
        <authorList>
            <person name="Zhirakovskaya E."/>
        </authorList>
    </citation>
    <scope>NUCLEOTIDE SEQUENCE</scope>
</reference>